<protein>
    <submittedName>
        <fullName evidence="2">Hemerythrin domain-containing protein</fullName>
    </submittedName>
    <submittedName>
        <fullName evidence="3">Hemerythrin-like domain-containing protein</fullName>
    </submittedName>
</protein>
<sequence>MARTDNFRKQHVEILSIAREINQQLDPVVSEEDATRIRRRLSKMHGLVELHLAMEDKSLYPSMLRSDDSVARALAQRYSDEMGDLALAFDNHMRAWTSSASISGAANVFTEQTKGIFNALSKRIHMENTQLYPVADALP</sequence>
<feature type="domain" description="Hemerythrin-like" evidence="1">
    <location>
        <begin position="4"/>
        <end position="134"/>
    </location>
</feature>
<accession>A0AA41HJV0</accession>
<organism evidence="2 4">
    <name type="scientific">Duganella violaceipulchra</name>
    <dbReference type="NCBI Taxonomy" id="2849652"/>
    <lineage>
        <taxon>Bacteria</taxon>
        <taxon>Pseudomonadati</taxon>
        <taxon>Pseudomonadota</taxon>
        <taxon>Betaproteobacteria</taxon>
        <taxon>Burkholderiales</taxon>
        <taxon>Oxalobacteraceae</taxon>
        <taxon>Telluria group</taxon>
        <taxon>Duganella</taxon>
    </lineage>
</organism>
<dbReference type="RefSeq" id="WP_217946360.1">
    <property type="nucleotide sequence ID" value="NZ_JAHTGR010000033.1"/>
</dbReference>
<evidence type="ECO:0000313" key="4">
    <source>
        <dbReference type="Proteomes" id="UP001155901"/>
    </source>
</evidence>
<reference evidence="2" key="1">
    <citation type="submission" date="2021-07" db="EMBL/GenBank/DDBJ databases">
        <title>Characterization of violacein-producing bacteria and related species.</title>
        <authorList>
            <person name="Wilson H.S."/>
            <person name="De Leon M.E."/>
        </authorList>
    </citation>
    <scope>NUCLEOTIDE SEQUENCE</scope>
    <source>
        <strain evidence="2">HSC-15S17</strain>
    </source>
</reference>
<name>A0AA41HJV0_9BURK</name>
<reference evidence="3" key="2">
    <citation type="submission" date="2022-03" db="EMBL/GenBank/DDBJ databases">
        <title>Genome Encyclopedia of Bacteria and Archaea VI: Functional Genomics of Type Strains.</title>
        <authorList>
            <person name="Whitman W."/>
        </authorList>
    </citation>
    <scope>NUCLEOTIDE SEQUENCE</scope>
    <source>
        <strain evidence="3">HSC-15S17</strain>
    </source>
</reference>
<dbReference type="EMBL" id="JAHTGR010000033">
    <property type="protein sequence ID" value="MBV6325476.1"/>
    <property type="molecule type" value="Genomic_DNA"/>
</dbReference>
<dbReference type="InterPro" id="IPR012312">
    <property type="entry name" value="Hemerythrin-like"/>
</dbReference>
<dbReference type="Proteomes" id="UP001155901">
    <property type="component" value="Unassembled WGS sequence"/>
</dbReference>
<evidence type="ECO:0000259" key="1">
    <source>
        <dbReference type="Pfam" id="PF01814"/>
    </source>
</evidence>
<dbReference type="Proteomes" id="UP001162889">
    <property type="component" value="Unassembled WGS sequence"/>
</dbReference>
<dbReference type="EMBL" id="JALJZU010000024">
    <property type="protein sequence ID" value="MCP2012623.1"/>
    <property type="molecule type" value="Genomic_DNA"/>
</dbReference>
<evidence type="ECO:0000313" key="3">
    <source>
        <dbReference type="EMBL" id="MCP2012623.1"/>
    </source>
</evidence>
<evidence type="ECO:0000313" key="2">
    <source>
        <dbReference type="EMBL" id="MBV6325476.1"/>
    </source>
</evidence>
<gene>
    <name evidence="2" type="ORF">KVP70_31670</name>
    <name evidence="3" type="ORF">L1274_006394</name>
</gene>
<keyword evidence="5" id="KW-1185">Reference proteome</keyword>
<dbReference type="AlphaFoldDB" id="A0AA41HJV0"/>
<evidence type="ECO:0000313" key="5">
    <source>
        <dbReference type="Proteomes" id="UP001162889"/>
    </source>
</evidence>
<comment type="caution">
    <text evidence="2">The sequence shown here is derived from an EMBL/GenBank/DDBJ whole genome shotgun (WGS) entry which is preliminary data.</text>
</comment>
<dbReference type="Pfam" id="PF01814">
    <property type="entry name" value="Hemerythrin"/>
    <property type="match status" value="1"/>
</dbReference>
<proteinExistence type="predicted"/>